<dbReference type="GO" id="GO:0000030">
    <property type="term" value="F:mannosyltransferase activity"/>
    <property type="evidence" value="ECO:0007669"/>
    <property type="project" value="TreeGrafter"/>
</dbReference>
<evidence type="ECO:0000313" key="3">
    <source>
        <dbReference type="EMBL" id="KPJ15269.1"/>
    </source>
</evidence>
<dbReference type="Proteomes" id="UP000053240">
    <property type="component" value="Unassembled WGS sequence"/>
</dbReference>
<feature type="transmembrane region" description="Helical" evidence="2">
    <location>
        <begin position="46"/>
        <end position="68"/>
    </location>
</feature>
<protein>
    <submittedName>
        <fullName evidence="3">Transmembrane and TPR repeat-containing protein CG4050</fullName>
    </submittedName>
</protein>
<evidence type="ECO:0000313" key="4">
    <source>
        <dbReference type="Proteomes" id="UP000053240"/>
    </source>
</evidence>
<sequence>MDRVSGVCRFGGVVSAVRTRTGRSRRRLTGPGQTNEEMPEAPRRGLGAILVLACILVYHNSLYCGFVFDDISAIKENRDLRPQTPISNIFLNDFWGTPIHKKGSSKDGHVRKTKHERRKDLQTSWPIAVRTPRTKSNETLVIGFVRLSAGGGGLEN</sequence>
<feature type="region of interest" description="Disordered" evidence="1">
    <location>
        <begin position="102"/>
        <end position="125"/>
    </location>
</feature>
<keyword evidence="2" id="KW-0472">Membrane</keyword>
<accession>A0A194RCS0</accession>
<organism evidence="3 4">
    <name type="scientific">Papilio machaon</name>
    <name type="common">Old World swallowtail butterfly</name>
    <dbReference type="NCBI Taxonomy" id="76193"/>
    <lineage>
        <taxon>Eukaryota</taxon>
        <taxon>Metazoa</taxon>
        <taxon>Ecdysozoa</taxon>
        <taxon>Arthropoda</taxon>
        <taxon>Hexapoda</taxon>
        <taxon>Insecta</taxon>
        <taxon>Pterygota</taxon>
        <taxon>Neoptera</taxon>
        <taxon>Endopterygota</taxon>
        <taxon>Lepidoptera</taxon>
        <taxon>Glossata</taxon>
        <taxon>Ditrysia</taxon>
        <taxon>Papilionoidea</taxon>
        <taxon>Papilionidae</taxon>
        <taxon>Papilioninae</taxon>
        <taxon>Papilio</taxon>
    </lineage>
</organism>
<evidence type="ECO:0000256" key="2">
    <source>
        <dbReference type="SAM" id="Phobius"/>
    </source>
</evidence>
<keyword evidence="4" id="KW-1185">Reference proteome</keyword>
<dbReference type="STRING" id="76193.A0A194RCS0"/>
<keyword evidence="2 3" id="KW-0812">Transmembrane</keyword>
<dbReference type="PANTHER" id="PTHR44395">
    <property type="match status" value="1"/>
</dbReference>
<dbReference type="EMBL" id="KQ460397">
    <property type="protein sequence ID" value="KPJ15269.1"/>
    <property type="molecule type" value="Genomic_DNA"/>
</dbReference>
<feature type="region of interest" description="Disordered" evidence="1">
    <location>
        <begin position="21"/>
        <end position="40"/>
    </location>
</feature>
<keyword evidence="2" id="KW-1133">Transmembrane helix</keyword>
<dbReference type="GO" id="GO:0005783">
    <property type="term" value="C:endoplasmic reticulum"/>
    <property type="evidence" value="ECO:0007669"/>
    <property type="project" value="TreeGrafter"/>
</dbReference>
<name>A0A194RCS0_PAPMA</name>
<evidence type="ECO:0000256" key="1">
    <source>
        <dbReference type="SAM" id="MobiDB-lite"/>
    </source>
</evidence>
<proteinExistence type="predicted"/>
<reference evidence="3 4" key="1">
    <citation type="journal article" date="2015" name="Nat. Commun.">
        <title>Outbred genome sequencing and CRISPR/Cas9 gene editing in butterflies.</title>
        <authorList>
            <person name="Li X."/>
            <person name="Fan D."/>
            <person name="Zhang W."/>
            <person name="Liu G."/>
            <person name="Zhang L."/>
            <person name="Zhao L."/>
            <person name="Fang X."/>
            <person name="Chen L."/>
            <person name="Dong Y."/>
            <person name="Chen Y."/>
            <person name="Ding Y."/>
            <person name="Zhao R."/>
            <person name="Feng M."/>
            <person name="Zhu Y."/>
            <person name="Feng Y."/>
            <person name="Jiang X."/>
            <person name="Zhu D."/>
            <person name="Xiang H."/>
            <person name="Feng X."/>
            <person name="Li S."/>
            <person name="Wang J."/>
            <person name="Zhang G."/>
            <person name="Kronforst M.R."/>
            <person name="Wang W."/>
        </authorList>
    </citation>
    <scope>NUCLEOTIDE SEQUENCE [LARGE SCALE GENOMIC DNA]</scope>
    <source>
        <strain evidence="3">Ya'a_city_454_Pm</strain>
        <tissue evidence="3">Whole body</tissue>
    </source>
</reference>
<dbReference type="AlphaFoldDB" id="A0A194RCS0"/>
<dbReference type="GO" id="GO:0035269">
    <property type="term" value="P:protein O-linked glycosylation via mannose"/>
    <property type="evidence" value="ECO:0007669"/>
    <property type="project" value="TreeGrafter"/>
</dbReference>
<dbReference type="InParanoid" id="A0A194RCS0"/>
<dbReference type="PANTHER" id="PTHR44395:SF1">
    <property type="entry name" value="PROTEIN O-MANNOSYL-TRANSFERASE TMTC3"/>
    <property type="match status" value="1"/>
</dbReference>
<gene>
    <name evidence="3" type="ORF">RR48_09296</name>
</gene>